<dbReference type="EMBL" id="LSNG01000031">
    <property type="protein sequence ID" value="KXN75978.1"/>
    <property type="molecule type" value="Genomic_DNA"/>
</dbReference>
<comment type="caution">
    <text evidence="1">The sequence shown here is derived from an EMBL/GenBank/DDBJ whole genome shotgun (WGS) entry which is preliminary data.</text>
</comment>
<sequence length="71" mass="8312">MRKRDKLKKKQAKMTINQLKKQYRKGAQRAIAKGTITALLNLGVLYAMSRLEMQLETAKINFIAKKYKERN</sequence>
<accession>A0A9X0LXI2</accession>
<dbReference type="RefSeq" id="WP_061400372.1">
    <property type="nucleotide sequence ID" value="NZ_LSNG01000031.1"/>
</dbReference>
<organism evidence="1 2">
    <name type="scientific">Lactobacillus johnsonii</name>
    <dbReference type="NCBI Taxonomy" id="33959"/>
    <lineage>
        <taxon>Bacteria</taxon>
        <taxon>Bacillati</taxon>
        <taxon>Bacillota</taxon>
        <taxon>Bacilli</taxon>
        <taxon>Lactobacillales</taxon>
        <taxon>Lactobacillaceae</taxon>
        <taxon>Lactobacillus</taxon>
    </lineage>
</organism>
<dbReference type="AlphaFoldDB" id="A0A9X0LXI2"/>
<evidence type="ECO:0000313" key="1">
    <source>
        <dbReference type="EMBL" id="KXN75978.1"/>
    </source>
</evidence>
<dbReference type="Proteomes" id="UP000070346">
    <property type="component" value="Unassembled WGS sequence"/>
</dbReference>
<gene>
    <name evidence="1" type="ORF">AYJ53_08115</name>
</gene>
<reference evidence="1 2" key="1">
    <citation type="submission" date="2016-02" db="EMBL/GenBank/DDBJ databases">
        <title>Complete Genome Sequences of Lactobacillus johnsonii Strain W1.</title>
        <authorList>
            <person name="Sun Y."/>
            <person name="Wu X."/>
        </authorList>
    </citation>
    <scope>NUCLEOTIDE SEQUENCE [LARGE SCALE GENOMIC DNA]</scope>
    <source>
        <strain evidence="1 2">W1</strain>
    </source>
</reference>
<name>A0A9X0LXI2_LACJH</name>
<protein>
    <recommendedName>
        <fullName evidence="3">Lj928 prophage protein</fullName>
    </recommendedName>
</protein>
<proteinExistence type="predicted"/>
<evidence type="ECO:0008006" key="3">
    <source>
        <dbReference type="Google" id="ProtNLM"/>
    </source>
</evidence>
<evidence type="ECO:0000313" key="2">
    <source>
        <dbReference type="Proteomes" id="UP000070346"/>
    </source>
</evidence>